<accession>A0ABY9RLX3</accession>
<keyword evidence="3" id="KW-1185">Reference proteome</keyword>
<name>A0ABY9RLX3_9BURK</name>
<evidence type="ECO:0000313" key="3">
    <source>
        <dbReference type="Proteomes" id="UP001181355"/>
    </source>
</evidence>
<dbReference type="RefSeq" id="WP_309482745.1">
    <property type="nucleotide sequence ID" value="NZ_CP133720.1"/>
</dbReference>
<evidence type="ECO:0000313" key="2">
    <source>
        <dbReference type="EMBL" id="WMW81265.1"/>
    </source>
</evidence>
<proteinExistence type="predicted"/>
<dbReference type="Proteomes" id="UP001181355">
    <property type="component" value="Chromosome"/>
</dbReference>
<sequence length="453" mass="51258">MRQVNFSKFCLAVIAVLAVLLVVALLLLRDFLDQNENADENANDATSISKYLSKEAGDKSLTPGRTVATIESNGDKDESMPRVATRFSNEAELCKNFATDKSTTSDPFQFFDALQSYLHASDHTVEAWLRDIAKNGLPRQRAAALSLLLVVDVRAAKKLIFDKNPNCDQDNQCAETLRAALLEKTNSDLTTLLQLAIYTSDPRLYGMAYNACHSGPFYATNLCTRLGASQWLQRDPDNGAAAMYALEEMKMPTSSDGATALENALYRLSLAKRFDHYLDVVDELPPLPTNNSDYQHRTELAGLAYEHVFMMPIPPRKNILTACNEEAVKQPQRRLICTSIANQLLRDNASMFDRAAFMQLSRHLDWDREKLQKITDDFDLARAYFREIMRREAQQVQQNSGQMTACHMNLRLMDRTLKTLKSGEFAMYLEDAKSFDIPREELIKMGRRLRAPK</sequence>
<organism evidence="2 3">
    <name type="scientific">Undibacterium cyanobacteriorum</name>
    <dbReference type="NCBI Taxonomy" id="3073561"/>
    <lineage>
        <taxon>Bacteria</taxon>
        <taxon>Pseudomonadati</taxon>
        <taxon>Pseudomonadota</taxon>
        <taxon>Betaproteobacteria</taxon>
        <taxon>Burkholderiales</taxon>
        <taxon>Oxalobacteraceae</taxon>
        <taxon>Undibacterium</taxon>
    </lineage>
</organism>
<gene>
    <name evidence="2" type="ORF">RF679_03005</name>
</gene>
<reference evidence="2" key="1">
    <citation type="submission" date="2023-09" db="EMBL/GenBank/DDBJ databases">
        <title>Undibacterium sp. 20NA77.5 isolated from freshwater.</title>
        <authorList>
            <person name="Le V."/>
            <person name="Ko S.-R."/>
            <person name="Ahn C.-Y."/>
            <person name="Oh H.-M."/>
        </authorList>
    </citation>
    <scope>NUCLEOTIDE SEQUENCE</scope>
    <source>
        <strain evidence="2">20NA77.5</strain>
    </source>
</reference>
<evidence type="ECO:0000256" key="1">
    <source>
        <dbReference type="SAM" id="MobiDB-lite"/>
    </source>
</evidence>
<protein>
    <submittedName>
        <fullName evidence="2">Uncharacterized protein</fullName>
    </submittedName>
</protein>
<dbReference type="EMBL" id="CP133720">
    <property type="protein sequence ID" value="WMW81265.1"/>
    <property type="molecule type" value="Genomic_DNA"/>
</dbReference>
<feature type="region of interest" description="Disordered" evidence="1">
    <location>
        <begin position="59"/>
        <end position="81"/>
    </location>
</feature>